<keyword evidence="1" id="KW-0472">Membrane</keyword>
<proteinExistence type="predicted"/>
<dbReference type="AlphaFoldDB" id="D5U3Z7"/>
<gene>
    <name evidence="2" type="ordered locus">Bmur_2103</name>
</gene>
<reference evidence="2 3" key="1">
    <citation type="journal article" date="2010" name="Stand. Genomic Sci.">
        <title>Complete genome sequence of Brachyspira murdochii type strain (56-150).</title>
        <authorList>
            <person name="Pati A."/>
            <person name="Sikorski J."/>
            <person name="Gronow S."/>
            <person name="Munk C."/>
            <person name="Lapidus A."/>
            <person name="Copeland A."/>
            <person name="Glavina Del Tio T."/>
            <person name="Nolan M."/>
            <person name="Lucas S."/>
            <person name="Chen F."/>
            <person name="Tice H."/>
            <person name="Cheng J.F."/>
            <person name="Han C."/>
            <person name="Detter J.C."/>
            <person name="Bruce D."/>
            <person name="Tapia R."/>
            <person name="Goodwin L."/>
            <person name="Pitluck S."/>
            <person name="Liolios K."/>
            <person name="Ivanova N."/>
            <person name="Mavromatis K."/>
            <person name="Mikhailova N."/>
            <person name="Chen A."/>
            <person name="Palaniappan K."/>
            <person name="Land M."/>
            <person name="Hauser L."/>
            <person name="Chang Y.J."/>
            <person name="Jeffries C.D."/>
            <person name="Spring S."/>
            <person name="Rohde M."/>
            <person name="Goker M."/>
            <person name="Bristow J."/>
            <person name="Eisen J.A."/>
            <person name="Markowitz V."/>
            <person name="Hugenholtz P."/>
            <person name="Kyrpides N.C."/>
            <person name="Klenk H.P."/>
        </authorList>
    </citation>
    <scope>NUCLEOTIDE SEQUENCE [LARGE SCALE GENOMIC DNA]</scope>
    <source>
        <strain evidence="3">ATCC 51284 / DSM 12563 / 56-150</strain>
    </source>
</reference>
<dbReference type="Proteomes" id="UP000001915">
    <property type="component" value="Chromosome"/>
</dbReference>
<evidence type="ECO:0000313" key="3">
    <source>
        <dbReference type="Proteomes" id="UP000001915"/>
    </source>
</evidence>
<keyword evidence="1" id="KW-0812">Transmembrane</keyword>
<keyword evidence="1" id="KW-1133">Transmembrane helix</keyword>
<dbReference type="KEGG" id="brm:Bmur_2103"/>
<dbReference type="EMBL" id="CP001959">
    <property type="protein sequence ID" value="ADG72178.1"/>
    <property type="molecule type" value="Genomic_DNA"/>
</dbReference>
<sequence>MYRQTDRQTDRQTKKYFIKIINPTLLFLYRSVGFLCLTKKKDIYNE</sequence>
<accession>D5U3Z7</accession>
<organism evidence="2 3">
    <name type="scientific">Brachyspira murdochii (strain ATCC 51284 / DSM 12563 / 56-150)</name>
    <name type="common">Serpulina murdochii</name>
    <dbReference type="NCBI Taxonomy" id="526224"/>
    <lineage>
        <taxon>Bacteria</taxon>
        <taxon>Pseudomonadati</taxon>
        <taxon>Spirochaetota</taxon>
        <taxon>Spirochaetia</taxon>
        <taxon>Brachyspirales</taxon>
        <taxon>Brachyspiraceae</taxon>
        <taxon>Brachyspira</taxon>
    </lineage>
</organism>
<name>D5U3Z7_BRAM5</name>
<feature type="transmembrane region" description="Helical" evidence="1">
    <location>
        <begin position="20"/>
        <end position="38"/>
    </location>
</feature>
<dbReference type="HOGENOM" id="CLU_3180958_0_0_12"/>
<dbReference type="STRING" id="526224.Bmur_2103"/>
<dbReference type="RefSeq" id="WP_013114549.1">
    <property type="nucleotide sequence ID" value="NC_014150.1"/>
</dbReference>
<evidence type="ECO:0000256" key="1">
    <source>
        <dbReference type="SAM" id="Phobius"/>
    </source>
</evidence>
<evidence type="ECO:0000313" key="2">
    <source>
        <dbReference type="EMBL" id="ADG72178.1"/>
    </source>
</evidence>
<protein>
    <submittedName>
        <fullName evidence="2">Uncharacterized protein</fullName>
    </submittedName>
</protein>